<dbReference type="EMBL" id="JMIY01000002">
    <property type="protein sequence ID" value="KCZ72824.1"/>
    <property type="molecule type" value="Genomic_DNA"/>
</dbReference>
<gene>
    <name evidence="1" type="ORF">ANME2D_01259</name>
</gene>
<sequence>MPIADEFIKYCTQILEVNFGEYSNKIINKVKSKKNLNDASSIRDFKEFICLIGLYTSVLAGKNKAVDICDALRAKATEITGEQKPPEVSIISEMDREINTFLMKKTLSTEDDTTDYAKYLALKYGDNTKEVEKDLIRKIKIYIKNAININRIKEAINRFLTNYPQPAQNDIDDFIHYIRLLKLKFREDELLQQIKKERLFRKFQEPRNSEEKPEINQLLDLIKTHNDKKDIIKSIQKQEISHIINHEPGLSDILLSEDLEDHKLNNPIALCDEKLMVLIDNKGGIVRGNGSSETKEIYNELPKREDDRSFEPKIKDALDYFFETKGIPAESDIDDIVDYLILCGHKQDKKQLIETFKQLSKEKIISALNYCVINNEIKYFIRRSTSYTQLDIENFIYYMKAKKLDINDDDVKDMIERERLFNRFNEMDREKSKEEKISRQYIALSNSGKKNYYEYILMLDEELIQLKLQLKLAKVLKKNQKHGKIGKKHLKKTDNQDVDQNSVILKLQ</sequence>
<keyword evidence="2" id="KW-1185">Reference proteome</keyword>
<dbReference type="AlphaFoldDB" id="A0A062VAR4"/>
<accession>A0A062VAR4</accession>
<reference evidence="1 2" key="1">
    <citation type="journal article" date="2013" name="Nature">
        <title>Anaerobic oxidation of methane coupled to nitrate reduction in a novel archaeal lineage.</title>
        <authorList>
            <person name="Haroon M.F."/>
            <person name="Hu S."/>
            <person name="Shi Y."/>
            <person name="Imelfort M."/>
            <person name="Keller J."/>
            <person name="Hugenholtz P."/>
            <person name="Yuan Z."/>
            <person name="Tyson G.W."/>
        </authorList>
    </citation>
    <scope>NUCLEOTIDE SEQUENCE [LARGE SCALE GENOMIC DNA]</scope>
    <source>
        <strain evidence="1 2">ANME-2d</strain>
    </source>
</reference>
<proteinExistence type="predicted"/>
<evidence type="ECO:0000313" key="2">
    <source>
        <dbReference type="Proteomes" id="UP000027153"/>
    </source>
</evidence>
<dbReference type="Proteomes" id="UP000027153">
    <property type="component" value="Unassembled WGS sequence"/>
</dbReference>
<organism evidence="1 2">
    <name type="scientific">Candidatus Methanoperedens nitratireducens</name>
    <dbReference type="NCBI Taxonomy" id="1392998"/>
    <lineage>
        <taxon>Archaea</taxon>
        <taxon>Methanobacteriati</taxon>
        <taxon>Methanobacteriota</taxon>
        <taxon>Stenosarchaea group</taxon>
        <taxon>Methanomicrobia</taxon>
        <taxon>Methanosarcinales</taxon>
        <taxon>ANME-2 cluster</taxon>
        <taxon>Candidatus Methanoperedentaceae</taxon>
        <taxon>Candidatus Methanoperedens</taxon>
    </lineage>
</organism>
<name>A0A062VAR4_9EURY</name>
<evidence type="ECO:0000313" key="1">
    <source>
        <dbReference type="EMBL" id="KCZ72824.1"/>
    </source>
</evidence>
<protein>
    <submittedName>
        <fullName evidence="1">Uncharacterized protein</fullName>
    </submittedName>
</protein>
<comment type="caution">
    <text evidence="1">The sequence shown here is derived from an EMBL/GenBank/DDBJ whole genome shotgun (WGS) entry which is preliminary data.</text>
</comment>